<keyword evidence="3" id="KW-1185">Reference proteome</keyword>
<feature type="compositionally biased region" description="Polar residues" evidence="1">
    <location>
        <begin position="277"/>
        <end position="289"/>
    </location>
</feature>
<sequence>MVIGVQTAADTDAAKEKQVSESVIPIIKGKVRDAKCRSRGILFTNLNPLTDSTLKFKPGNPDIYYSACPEQLSQKVCHELSGKIIPSTQHDLPIAPNFFLAAKGPNGTPAVAKLQACYDSTLEARAIHSLQSYKKDEPVYDNKAYTITSTYQDGQLKINGQEWAEKKRNEAIKQANKRANHVEPKASAGDAGASPALSFITTVSETEAYTMSQESRTSLNDDFNTREDFKESDSLIEEFVDYTLPAKRSSKRSKRQRKRRNADVSSGAGHSDESTVIPDSQDSAASNVTTEQSERWLWRNGIFQCHKEQNLVKEQNDTPADVWIYFNQGWPGQGGKKWRL</sequence>
<protein>
    <submittedName>
        <fullName evidence="2">Uncharacterized protein</fullName>
    </submittedName>
</protein>
<feature type="compositionally biased region" description="Basic residues" evidence="1">
    <location>
        <begin position="248"/>
        <end position="260"/>
    </location>
</feature>
<dbReference type="Proteomes" id="UP000800200">
    <property type="component" value="Unassembled WGS sequence"/>
</dbReference>
<evidence type="ECO:0000256" key="1">
    <source>
        <dbReference type="SAM" id="MobiDB-lite"/>
    </source>
</evidence>
<dbReference type="OrthoDB" id="5336565at2759"/>
<organism evidence="2 3">
    <name type="scientific">Zopfia rhizophila CBS 207.26</name>
    <dbReference type="NCBI Taxonomy" id="1314779"/>
    <lineage>
        <taxon>Eukaryota</taxon>
        <taxon>Fungi</taxon>
        <taxon>Dikarya</taxon>
        <taxon>Ascomycota</taxon>
        <taxon>Pezizomycotina</taxon>
        <taxon>Dothideomycetes</taxon>
        <taxon>Dothideomycetes incertae sedis</taxon>
        <taxon>Zopfiaceae</taxon>
        <taxon>Zopfia</taxon>
    </lineage>
</organism>
<reference evidence="2" key="1">
    <citation type="journal article" date="2020" name="Stud. Mycol.">
        <title>101 Dothideomycetes genomes: a test case for predicting lifestyles and emergence of pathogens.</title>
        <authorList>
            <person name="Haridas S."/>
            <person name="Albert R."/>
            <person name="Binder M."/>
            <person name="Bloem J."/>
            <person name="Labutti K."/>
            <person name="Salamov A."/>
            <person name="Andreopoulos B."/>
            <person name="Baker S."/>
            <person name="Barry K."/>
            <person name="Bills G."/>
            <person name="Bluhm B."/>
            <person name="Cannon C."/>
            <person name="Castanera R."/>
            <person name="Culley D."/>
            <person name="Daum C."/>
            <person name="Ezra D."/>
            <person name="Gonzalez J."/>
            <person name="Henrissat B."/>
            <person name="Kuo A."/>
            <person name="Liang C."/>
            <person name="Lipzen A."/>
            <person name="Lutzoni F."/>
            <person name="Magnuson J."/>
            <person name="Mondo S."/>
            <person name="Nolan M."/>
            <person name="Ohm R."/>
            <person name="Pangilinan J."/>
            <person name="Park H.-J."/>
            <person name="Ramirez L."/>
            <person name="Alfaro M."/>
            <person name="Sun H."/>
            <person name="Tritt A."/>
            <person name="Yoshinaga Y."/>
            <person name="Zwiers L.-H."/>
            <person name="Turgeon B."/>
            <person name="Goodwin S."/>
            <person name="Spatafora J."/>
            <person name="Crous P."/>
            <person name="Grigoriev I."/>
        </authorList>
    </citation>
    <scope>NUCLEOTIDE SEQUENCE</scope>
    <source>
        <strain evidence="2">CBS 207.26</strain>
    </source>
</reference>
<feature type="region of interest" description="Disordered" evidence="1">
    <location>
        <begin position="247"/>
        <end position="289"/>
    </location>
</feature>
<dbReference type="EMBL" id="ML994622">
    <property type="protein sequence ID" value="KAF2188850.1"/>
    <property type="molecule type" value="Genomic_DNA"/>
</dbReference>
<accession>A0A6A6EFC9</accession>
<dbReference type="AlphaFoldDB" id="A0A6A6EFC9"/>
<proteinExistence type="predicted"/>
<name>A0A6A6EFC9_9PEZI</name>
<gene>
    <name evidence="2" type="ORF">K469DRAFT_684145</name>
</gene>
<evidence type="ECO:0000313" key="2">
    <source>
        <dbReference type="EMBL" id="KAF2188850.1"/>
    </source>
</evidence>
<evidence type="ECO:0000313" key="3">
    <source>
        <dbReference type="Proteomes" id="UP000800200"/>
    </source>
</evidence>